<proteinExistence type="predicted"/>
<evidence type="ECO:0000313" key="1">
    <source>
        <dbReference type="EMBL" id="CUP00394.1"/>
    </source>
</evidence>
<reference evidence="1 2" key="1">
    <citation type="submission" date="2015-09" db="EMBL/GenBank/DDBJ databases">
        <authorList>
            <consortium name="Pathogen Informatics"/>
        </authorList>
    </citation>
    <scope>NUCLEOTIDE SEQUENCE [LARGE SCALE GENOMIC DNA]</scope>
    <source>
        <strain evidence="1 2">2789STDY5834908</strain>
    </source>
</reference>
<dbReference type="RefSeq" id="WP_055159301.1">
    <property type="nucleotide sequence ID" value="NZ_CZAU01000002.1"/>
</dbReference>
<accession>A0A174JKU9</accession>
<dbReference type="Proteomes" id="UP000095564">
    <property type="component" value="Unassembled WGS sequence"/>
</dbReference>
<gene>
    <name evidence="1" type="ORF">ERS852520_00394</name>
</gene>
<sequence>MNHNLGVRLEQGQFIEIRKVSGTAQCETRILSVTFLKKQFNGIKAGDLVYFTKLRKEKYMISRTPYSNLSYSKRILAGANDTLKLYINEKDFVAGEYYSFYEYEDHLILKKSTLKEIEMRNKCIRTFKSGLVSSDQNSISIQKKDIPFFKKEYGYRVKVYQGANLYIKITMIPKENICKNKTLRSLSKKEKTKEMFEYDAEAKKLLHGRQLYVPITFLRNVKMRRGDHFDIKMENEKTMLLIPKKQKDEITNELFDPFETRRKIVTVNQREKSEIKSMQNIKDQMKFDLPGMLEEMRKINNQYI</sequence>
<protein>
    <submittedName>
        <fullName evidence="1">Uncharacterized protein</fullName>
    </submittedName>
</protein>
<evidence type="ECO:0000313" key="2">
    <source>
        <dbReference type="Proteomes" id="UP000095564"/>
    </source>
</evidence>
<dbReference type="EMBL" id="CZAU01000002">
    <property type="protein sequence ID" value="CUP00394.1"/>
    <property type="molecule type" value="Genomic_DNA"/>
</dbReference>
<dbReference type="AlphaFoldDB" id="A0A174JKU9"/>
<organism evidence="1 2">
    <name type="scientific">Anaerostipes hadrus</name>
    <dbReference type="NCBI Taxonomy" id="649756"/>
    <lineage>
        <taxon>Bacteria</taxon>
        <taxon>Bacillati</taxon>
        <taxon>Bacillota</taxon>
        <taxon>Clostridia</taxon>
        <taxon>Lachnospirales</taxon>
        <taxon>Lachnospiraceae</taxon>
        <taxon>Anaerostipes</taxon>
    </lineage>
</organism>
<name>A0A174JKU9_ANAHA</name>